<organism evidence="3 4">
    <name type="scientific">Mycobacterium avium (strain 104)</name>
    <dbReference type="NCBI Taxonomy" id="243243"/>
    <lineage>
        <taxon>Bacteria</taxon>
        <taxon>Bacillati</taxon>
        <taxon>Actinomycetota</taxon>
        <taxon>Actinomycetes</taxon>
        <taxon>Mycobacteriales</taxon>
        <taxon>Mycobacteriaceae</taxon>
        <taxon>Mycobacterium</taxon>
        <taxon>Mycobacterium avium complex (MAC)</taxon>
    </lineage>
</organism>
<evidence type="ECO:0000313" key="3">
    <source>
        <dbReference type="EMBL" id="ABK67994.1"/>
    </source>
</evidence>
<dbReference type="KEGG" id="mav:MAV_2672"/>
<dbReference type="GO" id="GO:0006631">
    <property type="term" value="P:fatty acid metabolic process"/>
    <property type="evidence" value="ECO:0007669"/>
    <property type="project" value="TreeGrafter"/>
</dbReference>
<dbReference type="InterPro" id="IPR020845">
    <property type="entry name" value="AMP-binding_CS"/>
</dbReference>
<dbReference type="AlphaFoldDB" id="A0A0H3A1S6"/>
<evidence type="ECO:0000259" key="2">
    <source>
        <dbReference type="Pfam" id="PF13193"/>
    </source>
</evidence>
<dbReference type="Proteomes" id="UP000001574">
    <property type="component" value="Chromosome"/>
</dbReference>
<sequence length="499" mass="52974">MRRDVERYPPDQSGSITRMTWLERICAVHERSERVAVIGEVGSVSGRELISKAVAAADLLCDLNVPAGQPIPALLTTNACALALLLGGAAANRPLALLGPRQTPTELAAMVRRSGSPVLLVEAEFAGAARQVADAVGIRAVTIPFLPVSDRSLHPEPGPTAIYLHTAGTTGFPKAVPLTERVLDARATLLRRLIEIDPDDRYATGSPLHHIGGLGNVLVALTAGAAVICTNRFSFDWWHSLKQLGATHCLLVPTMIEMLLGKGLLDAVPLKTLIYGASPITVDTLRRVLDVLPDVAMVSLYGQTEGSPITSLGPADHRLAAVKDRDILSTVGRPVDGLRLQIDEPDPAGIGEVFAAAAHLSGQAADGWLRTGDLGVVDADGYLRLCGRRHDMVVRGGENVYPLEVENVLSAHPGVAAVGVVGVPETRLGETLAAFIVPTDLVHPPRPEELGSFARVKLAGFKIPQYWYSVTELPLNSAGKVVRATLRAAHLERQHGAST</sequence>
<dbReference type="InterPro" id="IPR045851">
    <property type="entry name" value="AMP-bd_C_sf"/>
</dbReference>
<gene>
    <name evidence="3" type="ordered locus">MAV_2672</name>
</gene>
<protein>
    <submittedName>
        <fullName evidence="3">Acyl-CoA synthase</fullName>
    </submittedName>
</protein>
<dbReference type="SUPFAM" id="SSF56801">
    <property type="entry name" value="Acetyl-CoA synthetase-like"/>
    <property type="match status" value="1"/>
</dbReference>
<accession>A0A0H3A1S6</accession>
<dbReference type="InterPro" id="IPR025110">
    <property type="entry name" value="AMP-bd_C"/>
</dbReference>
<dbReference type="InterPro" id="IPR042099">
    <property type="entry name" value="ANL_N_sf"/>
</dbReference>
<dbReference type="EMBL" id="CP000479">
    <property type="protein sequence ID" value="ABK67994.1"/>
    <property type="molecule type" value="Genomic_DNA"/>
</dbReference>
<dbReference type="PROSITE" id="PS00455">
    <property type="entry name" value="AMP_BINDING"/>
    <property type="match status" value="1"/>
</dbReference>
<reference evidence="3 4" key="1">
    <citation type="submission" date="2006-10" db="EMBL/GenBank/DDBJ databases">
        <authorList>
            <person name="Fleischmann R.D."/>
            <person name="Dodson R.J."/>
            <person name="Haft D.H."/>
            <person name="Merkel J.S."/>
            <person name="Nelson W.C."/>
            <person name="Fraser C.M."/>
        </authorList>
    </citation>
    <scope>NUCLEOTIDE SEQUENCE [LARGE SCALE GENOMIC DNA]</scope>
    <source>
        <strain evidence="3 4">104</strain>
    </source>
</reference>
<name>A0A0H3A1S6_MYCA1</name>
<dbReference type="PANTHER" id="PTHR43201:SF32">
    <property type="entry name" value="2-SUCCINYLBENZOATE--COA LIGASE, CHLOROPLASTIC_PEROXISOMAL"/>
    <property type="match status" value="1"/>
</dbReference>
<evidence type="ECO:0000259" key="1">
    <source>
        <dbReference type="Pfam" id="PF00501"/>
    </source>
</evidence>
<dbReference type="HOGENOM" id="CLU_000022_59_0_11"/>
<feature type="domain" description="AMP-dependent synthetase/ligase" evidence="1">
    <location>
        <begin position="29"/>
        <end position="346"/>
    </location>
</feature>
<dbReference type="CDD" id="cd04433">
    <property type="entry name" value="AFD_class_I"/>
    <property type="match status" value="1"/>
</dbReference>
<dbReference type="Gene3D" id="3.40.50.12780">
    <property type="entry name" value="N-terminal domain of ligase-like"/>
    <property type="match status" value="1"/>
</dbReference>
<evidence type="ECO:0000313" key="4">
    <source>
        <dbReference type="Proteomes" id="UP000001574"/>
    </source>
</evidence>
<dbReference type="Pfam" id="PF00501">
    <property type="entry name" value="AMP-binding"/>
    <property type="match status" value="1"/>
</dbReference>
<dbReference type="InterPro" id="IPR000873">
    <property type="entry name" value="AMP-dep_synth/lig_dom"/>
</dbReference>
<dbReference type="Pfam" id="PF13193">
    <property type="entry name" value="AMP-binding_C"/>
    <property type="match status" value="1"/>
</dbReference>
<dbReference type="Gene3D" id="3.30.300.30">
    <property type="match status" value="1"/>
</dbReference>
<proteinExistence type="predicted"/>
<dbReference type="PANTHER" id="PTHR43201">
    <property type="entry name" value="ACYL-COA SYNTHETASE"/>
    <property type="match status" value="1"/>
</dbReference>
<feature type="domain" description="AMP-binding enzyme C-terminal" evidence="2">
    <location>
        <begin position="404"/>
        <end position="480"/>
    </location>
</feature>
<dbReference type="GO" id="GO:0031956">
    <property type="term" value="F:medium-chain fatty acid-CoA ligase activity"/>
    <property type="evidence" value="ECO:0007669"/>
    <property type="project" value="TreeGrafter"/>
</dbReference>